<dbReference type="EMBL" id="PKJC01000043">
    <property type="protein sequence ID" value="PKZ62795.1"/>
    <property type="molecule type" value="Genomic_DNA"/>
</dbReference>
<evidence type="ECO:0000313" key="2">
    <source>
        <dbReference type="EMBL" id="PKZ62795.1"/>
    </source>
</evidence>
<proteinExistence type="predicted"/>
<evidence type="ECO:0008006" key="4">
    <source>
        <dbReference type="Google" id="ProtNLM"/>
    </source>
</evidence>
<feature type="chain" id="PRO_5038411700" description="DUF4237 domain-containing protein" evidence="1">
    <location>
        <begin position="23"/>
        <end position="130"/>
    </location>
</feature>
<comment type="caution">
    <text evidence="2">The sequence shown here is derived from an EMBL/GenBank/DDBJ whole genome shotgun (WGS) entry which is preliminary data.</text>
</comment>
<dbReference type="AlphaFoldDB" id="A0A2I1R0X9"/>
<accession>A0A2I1R0X9</accession>
<reference evidence="2 3" key="1">
    <citation type="submission" date="2017-12" db="EMBL/GenBank/DDBJ databases">
        <title>Phylogenetic diversity of female urinary microbiome.</title>
        <authorList>
            <person name="Thomas-White K."/>
            <person name="Wolfe A.J."/>
        </authorList>
    </citation>
    <scope>NUCLEOTIDE SEQUENCE [LARGE SCALE GENOMIC DNA]</scope>
    <source>
        <strain evidence="2 3">UMB0777</strain>
    </source>
</reference>
<keyword evidence="1" id="KW-0732">Signal</keyword>
<sequence>MKRLIAGALIAGAATFGLVAGAGDSDAKIKEGRYKHQLLMYGVVPTPESNARVIGNTYQQDYYGVGPANVYQYSIRPTKNGGVASYSSHPAVEWYYRTEYRRTKNGYVGTTYNFGVPIGNMLLKEQPKGR</sequence>
<feature type="signal peptide" evidence="1">
    <location>
        <begin position="1"/>
        <end position="22"/>
    </location>
</feature>
<evidence type="ECO:0000256" key="1">
    <source>
        <dbReference type="SAM" id="SignalP"/>
    </source>
</evidence>
<organism evidence="2 3">
    <name type="scientific">Gordonia terrae</name>
    <dbReference type="NCBI Taxonomy" id="2055"/>
    <lineage>
        <taxon>Bacteria</taxon>
        <taxon>Bacillati</taxon>
        <taxon>Actinomycetota</taxon>
        <taxon>Actinomycetes</taxon>
        <taxon>Mycobacteriales</taxon>
        <taxon>Gordoniaceae</taxon>
        <taxon>Gordonia</taxon>
    </lineage>
</organism>
<protein>
    <recommendedName>
        <fullName evidence="4">DUF4237 domain-containing protein</fullName>
    </recommendedName>
</protein>
<name>A0A2I1R0X9_9ACTN</name>
<dbReference type="Proteomes" id="UP000234662">
    <property type="component" value="Unassembled WGS sequence"/>
</dbReference>
<gene>
    <name evidence="2" type="ORF">CYJ73_25055</name>
</gene>
<dbReference type="RefSeq" id="WP_040005028.1">
    <property type="nucleotide sequence ID" value="NZ_PKJC01000043.1"/>
</dbReference>
<evidence type="ECO:0000313" key="3">
    <source>
        <dbReference type="Proteomes" id="UP000234662"/>
    </source>
</evidence>